<protein>
    <submittedName>
        <fullName evidence="5">Fibrinogen C-terminal domain-containing protein</fullName>
    </submittedName>
</protein>
<dbReference type="NCBIfam" id="NF040941">
    <property type="entry name" value="GGGWT_bact"/>
    <property type="match status" value="1"/>
</dbReference>
<dbReference type="WBParaSite" id="HPBE_0000158001-mRNA-1">
    <property type="protein sequence ID" value="HPBE_0000158001-mRNA-1"/>
    <property type="gene ID" value="HPBE_0000158001"/>
</dbReference>
<evidence type="ECO:0000313" key="3">
    <source>
        <dbReference type="EMBL" id="VDO20069.1"/>
    </source>
</evidence>
<dbReference type="Pfam" id="PF00147">
    <property type="entry name" value="Fibrinogen_C"/>
    <property type="match status" value="1"/>
</dbReference>
<accession>A0A3P7TII6</accession>
<dbReference type="PROSITE" id="PS51406">
    <property type="entry name" value="FIBRINOGEN_C_2"/>
    <property type="match status" value="1"/>
</dbReference>
<dbReference type="PANTHER" id="PTHR19143:SF327">
    <property type="entry name" value="FI21813P1-RELATED"/>
    <property type="match status" value="1"/>
</dbReference>
<evidence type="ECO:0000259" key="2">
    <source>
        <dbReference type="PROSITE" id="PS51406"/>
    </source>
</evidence>
<proteinExistence type="predicted"/>
<name>A0A183F5Y8_HELPZ</name>
<evidence type="ECO:0000313" key="5">
    <source>
        <dbReference type="WBParaSite" id="HPBE_0000158001-mRNA-1"/>
    </source>
</evidence>
<accession>A0A183F5Y8</accession>
<keyword evidence="4" id="KW-1185">Reference proteome</keyword>
<dbReference type="OrthoDB" id="7972392at2759"/>
<organism evidence="4 5">
    <name type="scientific">Heligmosomoides polygyrus</name>
    <name type="common">Parasitic roundworm</name>
    <dbReference type="NCBI Taxonomy" id="6339"/>
    <lineage>
        <taxon>Eukaryota</taxon>
        <taxon>Metazoa</taxon>
        <taxon>Ecdysozoa</taxon>
        <taxon>Nematoda</taxon>
        <taxon>Chromadorea</taxon>
        <taxon>Rhabditida</taxon>
        <taxon>Rhabditina</taxon>
        <taxon>Rhabditomorpha</taxon>
        <taxon>Strongyloidea</taxon>
        <taxon>Heligmosomidae</taxon>
        <taxon>Heligmosomoides</taxon>
    </lineage>
</organism>
<feature type="domain" description="Fibrinogen C-terminal" evidence="2">
    <location>
        <begin position="1"/>
        <end position="227"/>
    </location>
</feature>
<dbReference type="InterPro" id="IPR014716">
    <property type="entry name" value="Fibrinogen_a/b/g_C_1"/>
</dbReference>
<dbReference type="SUPFAM" id="SSF56496">
    <property type="entry name" value="Fibrinogen C-terminal domain-like"/>
    <property type="match status" value="1"/>
</dbReference>
<dbReference type="SMART" id="SM00186">
    <property type="entry name" value="FBG"/>
    <property type="match status" value="1"/>
</dbReference>
<dbReference type="InterPro" id="IPR002181">
    <property type="entry name" value="Fibrinogen_a/b/g_C_dom"/>
</dbReference>
<dbReference type="InterPro" id="IPR020837">
    <property type="entry name" value="Fibrinogen_CS"/>
</dbReference>
<dbReference type="PANTHER" id="PTHR19143">
    <property type="entry name" value="FIBRINOGEN/TENASCIN/ANGIOPOEITIN"/>
    <property type="match status" value="1"/>
</dbReference>
<dbReference type="GO" id="GO:0005615">
    <property type="term" value="C:extracellular space"/>
    <property type="evidence" value="ECO:0007669"/>
    <property type="project" value="TreeGrafter"/>
</dbReference>
<evidence type="ECO:0000313" key="4">
    <source>
        <dbReference type="Proteomes" id="UP000050761"/>
    </source>
</evidence>
<dbReference type="Gene3D" id="3.90.215.10">
    <property type="entry name" value="Gamma Fibrinogen, chain A, domain 1"/>
    <property type="match status" value="1"/>
</dbReference>
<dbReference type="PROSITE" id="PS00514">
    <property type="entry name" value="FIBRINOGEN_C_1"/>
    <property type="match status" value="1"/>
</dbReference>
<gene>
    <name evidence="3" type="ORF">HPBE_LOCUS1581</name>
</gene>
<evidence type="ECO:0000256" key="1">
    <source>
        <dbReference type="ARBA" id="ARBA00023157"/>
    </source>
</evidence>
<dbReference type="AlphaFoldDB" id="A0A183F5Y8"/>
<reference evidence="3 4" key="1">
    <citation type="submission" date="2018-11" db="EMBL/GenBank/DDBJ databases">
        <authorList>
            <consortium name="Pathogen Informatics"/>
        </authorList>
    </citation>
    <scope>NUCLEOTIDE SEQUENCE [LARGE SCALE GENOMIC DNA]</scope>
</reference>
<dbReference type="InterPro" id="IPR036056">
    <property type="entry name" value="Fibrinogen-like_C"/>
</dbReference>
<dbReference type="EMBL" id="UZAH01001809">
    <property type="protein sequence ID" value="VDO20069.1"/>
    <property type="molecule type" value="Genomic_DNA"/>
</dbReference>
<keyword evidence="1" id="KW-1015">Disulfide bond</keyword>
<sequence length="228" mass="25886">MEGDFIVFSDGEYTIALNGTAYKVYCDMSTAGGGWTVFQRRVDGNDSFWDHTWAEFKNGFGTEHMSPDSNFWLGNELVHQLTVKDADVTLRVEMKGDRTPKASAPDGFWWNHYTKFEVGPESSNYPLINLYLDWRHIQGNASTGWYDLTYSIGAPFSTIDRINDPTPACVTKYKMGGWWLHNCALATLNGAYEMEDAANGYGLFWIIDGLDYIIHPRETAMMLRPTLT</sequence>
<dbReference type="InterPro" id="IPR050373">
    <property type="entry name" value="Fibrinogen_C-term_domain"/>
</dbReference>
<reference evidence="5" key="2">
    <citation type="submission" date="2019-09" db="UniProtKB">
        <authorList>
            <consortium name="WormBaseParasite"/>
        </authorList>
    </citation>
    <scope>IDENTIFICATION</scope>
</reference>
<dbReference type="Proteomes" id="UP000050761">
    <property type="component" value="Unassembled WGS sequence"/>
</dbReference>